<dbReference type="Proteomes" id="UP001152523">
    <property type="component" value="Unassembled WGS sequence"/>
</dbReference>
<organism evidence="1 2">
    <name type="scientific">Cuscuta epithymum</name>
    <dbReference type="NCBI Taxonomy" id="186058"/>
    <lineage>
        <taxon>Eukaryota</taxon>
        <taxon>Viridiplantae</taxon>
        <taxon>Streptophyta</taxon>
        <taxon>Embryophyta</taxon>
        <taxon>Tracheophyta</taxon>
        <taxon>Spermatophyta</taxon>
        <taxon>Magnoliopsida</taxon>
        <taxon>eudicotyledons</taxon>
        <taxon>Gunneridae</taxon>
        <taxon>Pentapetalae</taxon>
        <taxon>asterids</taxon>
        <taxon>lamiids</taxon>
        <taxon>Solanales</taxon>
        <taxon>Convolvulaceae</taxon>
        <taxon>Cuscuteae</taxon>
        <taxon>Cuscuta</taxon>
        <taxon>Cuscuta subgen. Cuscuta</taxon>
    </lineage>
</organism>
<evidence type="ECO:0000313" key="2">
    <source>
        <dbReference type="Proteomes" id="UP001152523"/>
    </source>
</evidence>
<dbReference type="AlphaFoldDB" id="A0AAV0EM75"/>
<evidence type="ECO:0000313" key="1">
    <source>
        <dbReference type="EMBL" id="CAH9124880.1"/>
    </source>
</evidence>
<proteinExistence type="predicted"/>
<dbReference type="EMBL" id="CAMAPF010000935">
    <property type="protein sequence ID" value="CAH9124880.1"/>
    <property type="molecule type" value="Genomic_DNA"/>
</dbReference>
<protein>
    <submittedName>
        <fullName evidence="1">Uncharacterized protein</fullName>
    </submittedName>
</protein>
<comment type="caution">
    <text evidence="1">The sequence shown here is derived from an EMBL/GenBank/DDBJ whole genome shotgun (WGS) entry which is preliminary data.</text>
</comment>
<accession>A0AAV0EM75</accession>
<keyword evidence="2" id="KW-1185">Reference proteome</keyword>
<sequence>MSSTKSTRKHLKFHKNVLFLSRHPDQNPRGEIFQHHQRVFSVEFFDELFLACSSSSLVYSYKISAQNSIGKIVKKFLKHTAFHICTKCVVREEPPLEVTAFVL</sequence>
<reference evidence="1" key="1">
    <citation type="submission" date="2022-07" db="EMBL/GenBank/DDBJ databases">
        <authorList>
            <person name="Macas J."/>
            <person name="Novak P."/>
            <person name="Neumann P."/>
        </authorList>
    </citation>
    <scope>NUCLEOTIDE SEQUENCE</scope>
</reference>
<gene>
    <name evidence="1" type="ORF">CEPIT_LOCUS26315</name>
</gene>
<name>A0AAV0EM75_9ASTE</name>